<feature type="compositionally biased region" description="Low complexity" evidence="1">
    <location>
        <begin position="97"/>
        <end position="106"/>
    </location>
</feature>
<sequence>MFRPATARPCRRPAPEWSLLQVVTVLVALVFALQGLATAAKRMWAPTHYHVDVVIASPASPAYGVAESASEHVDVDVDAPAGHAVSAAAPSAAVTSAQAVDAGRVHAAAHRHRASHRHPHPHTDSQPDRETADHVPTHASLSVDPAHAAAADATASAHRHAASNGHRHAAGRADVVIVDEGATHSSAANTVSGLENVWSLLPTGVELPAPAQGLLRVAARPVAYVAHRLDRLDRPPRV</sequence>
<reference evidence="2 3" key="1">
    <citation type="submission" date="2024-09" db="EMBL/GenBank/DDBJ databases">
        <authorList>
            <person name="Sun Q."/>
            <person name="Mori K."/>
        </authorList>
    </citation>
    <scope>NUCLEOTIDE SEQUENCE [LARGE SCALE GENOMIC DNA]</scope>
    <source>
        <strain evidence="2 3">KCTC 23076</strain>
    </source>
</reference>
<evidence type="ECO:0000313" key="3">
    <source>
        <dbReference type="Proteomes" id="UP001589896"/>
    </source>
</evidence>
<protein>
    <submittedName>
        <fullName evidence="2">Uncharacterized protein</fullName>
    </submittedName>
</protein>
<evidence type="ECO:0000256" key="1">
    <source>
        <dbReference type="SAM" id="MobiDB-lite"/>
    </source>
</evidence>
<feature type="compositionally biased region" description="Basic residues" evidence="1">
    <location>
        <begin position="107"/>
        <end position="120"/>
    </location>
</feature>
<comment type="caution">
    <text evidence="2">The sequence shown here is derived from an EMBL/GenBank/DDBJ whole genome shotgun (WGS) entry which is preliminary data.</text>
</comment>
<dbReference type="Proteomes" id="UP001589896">
    <property type="component" value="Unassembled WGS sequence"/>
</dbReference>
<name>A0ABV6RJR1_9GAMM</name>
<feature type="compositionally biased region" description="Basic and acidic residues" evidence="1">
    <location>
        <begin position="121"/>
        <end position="136"/>
    </location>
</feature>
<keyword evidence="3" id="KW-1185">Reference proteome</keyword>
<feature type="compositionally biased region" description="Basic residues" evidence="1">
    <location>
        <begin position="157"/>
        <end position="168"/>
    </location>
</feature>
<feature type="region of interest" description="Disordered" evidence="1">
    <location>
        <begin position="97"/>
        <end position="168"/>
    </location>
</feature>
<feature type="compositionally biased region" description="Low complexity" evidence="1">
    <location>
        <begin position="146"/>
        <end position="156"/>
    </location>
</feature>
<evidence type="ECO:0000313" key="2">
    <source>
        <dbReference type="EMBL" id="MFC0676617.1"/>
    </source>
</evidence>
<accession>A0ABV6RJR1</accession>
<proteinExistence type="predicted"/>
<gene>
    <name evidence="2" type="ORF">ACFFGH_01960</name>
</gene>
<organism evidence="2 3">
    <name type="scientific">Lysobacter korlensis</name>
    <dbReference type="NCBI Taxonomy" id="553636"/>
    <lineage>
        <taxon>Bacteria</taxon>
        <taxon>Pseudomonadati</taxon>
        <taxon>Pseudomonadota</taxon>
        <taxon>Gammaproteobacteria</taxon>
        <taxon>Lysobacterales</taxon>
        <taxon>Lysobacteraceae</taxon>
        <taxon>Lysobacter</taxon>
    </lineage>
</organism>
<dbReference type="RefSeq" id="WP_386664347.1">
    <property type="nucleotide sequence ID" value="NZ_JBHLTG010000001.1"/>
</dbReference>
<dbReference type="EMBL" id="JBHLTG010000001">
    <property type="protein sequence ID" value="MFC0676617.1"/>
    <property type="molecule type" value="Genomic_DNA"/>
</dbReference>